<keyword evidence="1" id="KW-0175">Coiled coil</keyword>
<gene>
    <name evidence="3" type="ORF">UC8_55540</name>
</gene>
<sequence>MNIVLIALLVLYVIAFLVLLWKSAAIWRWYQLLMAAVVMILAITFLAPLSGVLKTRAAWNKMFQTVESQLETEKATFRRLNEEEGGVNDLQLQLQNLSLESGRVWRQLQMTNVTPQGITLTKVPQQVPGLDPAMGAAAPADADQPVANAGPLIAESSIVYGFAEQTMQFNQTNWSVPVQYLGEFKVVSSTPTEVVVLTLNPPTPKQRALIEGGQAKIWSLYEVLPLDGHEPFMAEGSQPDDNNMFGRVDTELLQTLFGNRLSPETLDAYRKDGQRAAEGAVVVQDDAAAGDDAAAPSLQARNEQLTLWSKIKFTKPYTETVDSSEQREAKEGGFFEMGYAVDSRLKRIDGPEVKFSPGDEVFVAAEVATELRDEGVADILGNYNVRELNDYRFVLRRTDLRIDEVQDLIAELTKQKTVLEQTMAMTDAMNQKYQIDKSQLEADSEQIIKERDAIKAYTAKIQKEMDATKQQLTALYQSNLQLTNQLRKYHESTAEAVEQRSQAAAP</sequence>
<dbReference type="Proteomes" id="UP000325286">
    <property type="component" value="Chromosome"/>
</dbReference>
<keyword evidence="2" id="KW-0472">Membrane</keyword>
<accession>A0A5B9QWT1</accession>
<feature type="coiled-coil region" evidence="1">
    <location>
        <begin position="395"/>
        <end position="450"/>
    </location>
</feature>
<keyword evidence="4" id="KW-1185">Reference proteome</keyword>
<organism evidence="3 4">
    <name type="scientific">Roseimaritima ulvae</name>
    <dbReference type="NCBI Taxonomy" id="980254"/>
    <lineage>
        <taxon>Bacteria</taxon>
        <taxon>Pseudomonadati</taxon>
        <taxon>Planctomycetota</taxon>
        <taxon>Planctomycetia</taxon>
        <taxon>Pirellulales</taxon>
        <taxon>Pirellulaceae</taxon>
        <taxon>Roseimaritima</taxon>
    </lineage>
</organism>
<protein>
    <submittedName>
        <fullName evidence="3">Uncharacterized protein</fullName>
    </submittedName>
</protein>
<dbReference type="OrthoDB" id="234877at2"/>
<reference evidence="3 4" key="1">
    <citation type="submission" date="2019-08" db="EMBL/GenBank/DDBJ databases">
        <title>Deep-cultivation of Planctomycetes and their phenomic and genomic characterization uncovers novel biology.</title>
        <authorList>
            <person name="Wiegand S."/>
            <person name="Jogler M."/>
            <person name="Boedeker C."/>
            <person name="Pinto D."/>
            <person name="Vollmers J."/>
            <person name="Rivas-Marin E."/>
            <person name="Kohn T."/>
            <person name="Peeters S.H."/>
            <person name="Heuer A."/>
            <person name="Rast P."/>
            <person name="Oberbeckmann S."/>
            <person name="Bunk B."/>
            <person name="Jeske O."/>
            <person name="Meyerdierks A."/>
            <person name="Storesund J.E."/>
            <person name="Kallscheuer N."/>
            <person name="Luecker S."/>
            <person name="Lage O.M."/>
            <person name="Pohl T."/>
            <person name="Merkel B.J."/>
            <person name="Hornburger P."/>
            <person name="Mueller R.-W."/>
            <person name="Bruemmer F."/>
            <person name="Labrenz M."/>
            <person name="Spormann A.M."/>
            <person name="Op den Camp H."/>
            <person name="Overmann J."/>
            <person name="Amann R."/>
            <person name="Jetten M.S.M."/>
            <person name="Mascher T."/>
            <person name="Medema M.H."/>
            <person name="Devos D.P."/>
            <person name="Kaster A.-K."/>
            <person name="Ovreas L."/>
            <person name="Rohde M."/>
            <person name="Galperin M.Y."/>
            <person name="Jogler C."/>
        </authorList>
    </citation>
    <scope>NUCLEOTIDE SEQUENCE [LARGE SCALE GENOMIC DNA]</scope>
    <source>
        <strain evidence="3 4">UC8</strain>
    </source>
</reference>
<dbReference type="KEGG" id="rul:UC8_55540"/>
<name>A0A5B9QWT1_9BACT</name>
<feature type="coiled-coil region" evidence="1">
    <location>
        <begin position="63"/>
        <end position="100"/>
    </location>
</feature>
<evidence type="ECO:0000313" key="3">
    <source>
        <dbReference type="EMBL" id="QEG43504.1"/>
    </source>
</evidence>
<proteinExistence type="predicted"/>
<keyword evidence="2" id="KW-1133">Transmembrane helix</keyword>
<dbReference type="EMBL" id="CP042914">
    <property type="protein sequence ID" value="QEG43504.1"/>
    <property type="molecule type" value="Genomic_DNA"/>
</dbReference>
<evidence type="ECO:0000256" key="2">
    <source>
        <dbReference type="SAM" id="Phobius"/>
    </source>
</evidence>
<evidence type="ECO:0000256" key="1">
    <source>
        <dbReference type="SAM" id="Coils"/>
    </source>
</evidence>
<feature type="transmembrane region" description="Helical" evidence="2">
    <location>
        <begin position="35"/>
        <end position="53"/>
    </location>
</feature>
<keyword evidence="2" id="KW-0812">Transmembrane</keyword>
<dbReference type="AlphaFoldDB" id="A0A5B9QWT1"/>
<dbReference type="RefSeq" id="WP_068129651.1">
    <property type="nucleotide sequence ID" value="NZ_CP042914.1"/>
</dbReference>
<evidence type="ECO:0000313" key="4">
    <source>
        <dbReference type="Proteomes" id="UP000325286"/>
    </source>
</evidence>